<dbReference type="Pfam" id="PF02687">
    <property type="entry name" value="FtsX"/>
    <property type="match status" value="2"/>
</dbReference>
<dbReference type="InterPro" id="IPR025857">
    <property type="entry name" value="MacB_PCD"/>
</dbReference>
<keyword evidence="5 7" id="KW-0472">Membrane</keyword>
<proteinExistence type="predicted"/>
<dbReference type="EMBL" id="PDEQ01000004">
    <property type="protein sequence ID" value="PEN13470.1"/>
    <property type="molecule type" value="Genomic_DNA"/>
</dbReference>
<accession>A0A2A8CXW6</accession>
<evidence type="ECO:0000256" key="1">
    <source>
        <dbReference type="ARBA" id="ARBA00004651"/>
    </source>
</evidence>
<feature type="transmembrane region" description="Helical" evidence="7">
    <location>
        <begin position="421"/>
        <end position="443"/>
    </location>
</feature>
<dbReference type="Proteomes" id="UP000220102">
    <property type="component" value="Unassembled WGS sequence"/>
</dbReference>
<evidence type="ECO:0000259" key="8">
    <source>
        <dbReference type="Pfam" id="PF02687"/>
    </source>
</evidence>
<feature type="transmembrane region" description="Helical" evidence="7">
    <location>
        <begin position="474"/>
        <end position="492"/>
    </location>
</feature>
<protein>
    <submittedName>
        <fullName evidence="10">Permease</fullName>
    </submittedName>
</protein>
<comment type="caution">
    <text evidence="10">The sequence shown here is derived from an EMBL/GenBank/DDBJ whole genome shotgun (WGS) entry which is preliminary data.</text>
</comment>
<name>A0A2A8CXW6_9BACT</name>
<sequence length="847" mass="92026">MSLFVLQMAWRDSRGSRRRLALYLSAMVLGVAALVAIQGFGENLEYTVDAEAKTLLGADFSLESDRPFPDPIEAIIDSLGGAQSRRVSFASMALFPKNDRTRLATVRATEGGYPFYGEVVTRPREAVDIYRENGSALVDGTLLKQFGAEVGDSIQIGRRSYRIEGELVKMPRESSIVSSISPRVYIPQSELDTTLLGRGSRAEYEVYFKFDDGRDVEAMEEKLDPTLDEYDVGSDTVEEAAGNWREGLGNLYRFLSLVGFVALLLGSLGVASAVHVYVRRRIESIAVLRCLGAAGGQTFQIYLVQAAVLGLIGAVVGSAIGIGIQMLVPSLLADFLPVPVEFFLSWRAILMGLGIGVGVTLLFALWPLLEVRGVSPMRALRANVEPTTGGWRDPLRWAVVGAIATGVIGFAILQAPTWQVGLGYAGSLVVVFGLLAGVAWAIVRGVQRYFPSGWAYPWRQGLANLYRPQNQTMVLMLSLGLGTFLITTLFLVQQTLIEQIRVTGGEEGRPNLVLWDVQPDQLSGVDSLLRANELPVMEKTPIVTMSLSSVKGRTIDELRADSTFDMTFAHTREYRVTYRSETSPSETLIEGTMPDSVQGDPLRTGEPVSVSIEAEIANEELNVAMGDTLTFDVQGVPVTTVISSIREVDWQRIGTNFFVVFPPGVLERAPQIYAVLSRAPNEDVSASVQSNLVQAYPNVSAIDLSLVLSTFDQLFQKLSFVIRFMALFSIATGLIVLISAVVVSRSERAQESVLLKTLGASRSTVFQITAIEYLFLGAFAALTGLVLSVGATWALATFVFEGPFVPDFFAVAGAFVIVTALTVGIGLLNSRGVYDRPPMDVLRAAEV</sequence>
<feature type="domain" description="ABC3 transporter permease C-terminal" evidence="8">
    <location>
        <begin position="724"/>
        <end position="834"/>
    </location>
</feature>
<dbReference type="RefSeq" id="WP_098075390.1">
    <property type="nucleotide sequence ID" value="NZ_PDEQ01000004.1"/>
</dbReference>
<evidence type="ECO:0000313" key="10">
    <source>
        <dbReference type="EMBL" id="PEN13470.1"/>
    </source>
</evidence>
<feature type="transmembrane region" description="Helical" evidence="7">
    <location>
        <begin position="773"/>
        <end position="796"/>
    </location>
</feature>
<feature type="domain" description="ABC3 transporter permease C-terminal" evidence="8">
    <location>
        <begin position="257"/>
        <end position="376"/>
    </location>
</feature>
<dbReference type="InterPro" id="IPR038766">
    <property type="entry name" value="Membrane_comp_ABC_pdt"/>
</dbReference>
<evidence type="ECO:0000256" key="7">
    <source>
        <dbReference type="SAM" id="Phobius"/>
    </source>
</evidence>
<comment type="subcellular location">
    <subcellularLocation>
        <location evidence="1">Cell membrane</location>
        <topology evidence="1">Multi-pass membrane protein</topology>
    </subcellularLocation>
</comment>
<dbReference type="InterPro" id="IPR003838">
    <property type="entry name" value="ABC3_permease_C"/>
</dbReference>
<evidence type="ECO:0000256" key="2">
    <source>
        <dbReference type="ARBA" id="ARBA00022475"/>
    </source>
</evidence>
<keyword evidence="3 7" id="KW-0812">Transmembrane</keyword>
<feature type="transmembrane region" description="Helical" evidence="7">
    <location>
        <begin position="808"/>
        <end position="829"/>
    </location>
</feature>
<keyword evidence="4 7" id="KW-1133">Transmembrane helix</keyword>
<gene>
    <name evidence="10" type="ORF">CRI94_09120</name>
</gene>
<evidence type="ECO:0000256" key="4">
    <source>
        <dbReference type="ARBA" id="ARBA00022989"/>
    </source>
</evidence>
<keyword evidence="11" id="KW-1185">Reference proteome</keyword>
<feature type="region of interest" description="Disordered" evidence="6">
    <location>
        <begin position="581"/>
        <end position="604"/>
    </location>
</feature>
<evidence type="ECO:0000256" key="3">
    <source>
        <dbReference type="ARBA" id="ARBA00022692"/>
    </source>
</evidence>
<dbReference type="PANTHER" id="PTHR30287:SF1">
    <property type="entry name" value="INNER MEMBRANE PROTEIN"/>
    <property type="match status" value="1"/>
</dbReference>
<feature type="domain" description="MacB-like periplasmic core" evidence="9">
    <location>
        <begin position="21"/>
        <end position="224"/>
    </location>
</feature>
<feature type="transmembrane region" description="Helical" evidence="7">
    <location>
        <begin position="348"/>
        <end position="369"/>
    </location>
</feature>
<feature type="transmembrane region" description="Helical" evidence="7">
    <location>
        <begin position="20"/>
        <end position="40"/>
    </location>
</feature>
<dbReference type="GO" id="GO:0005886">
    <property type="term" value="C:plasma membrane"/>
    <property type="evidence" value="ECO:0007669"/>
    <property type="project" value="UniProtKB-SubCell"/>
</dbReference>
<feature type="transmembrane region" description="Helical" evidence="7">
    <location>
        <begin position="299"/>
        <end position="328"/>
    </location>
</feature>
<feature type="transmembrane region" description="Helical" evidence="7">
    <location>
        <begin position="720"/>
        <end position="743"/>
    </location>
</feature>
<evidence type="ECO:0000256" key="5">
    <source>
        <dbReference type="ARBA" id="ARBA00023136"/>
    </source>
</evidence>
<organism evidence="10 11">
    <name type="scientific">Longibacter salinarum</name>
    <dbReference type="NCBI Taxonomy" id="1850348"/>
    <lineage>
        <taxon>Bacteria</taxon>
        <taxon>Pseudomonadati</taxon>
        <taxon>Rhodothermota</taxon>
        <taxon>Rhodothermia</taxon>
        <taxon>Rhodothermales</taxon>
        <taxon>Salisaetaceae</taxon>
        <taxon>Longibacter</taxon>
    </lineage>
</organism>
<evidence type="ECO:0000313" key="11">
    <source>
        <dbReference type="Proteomes" id="UP000220102"/>
    </source>
</evidence>
<dbReference type="AlphaFoldDB" id="A0A2A8CXW6"/>
<dbReference type="Pfam" id="PF12704">
    <property type="entry name" value="MacB_PCD"/>
    <property type="match status" value="1"/>
</dbReference>
<feature type="transmembrane region" description="Helical" evidence="7">
    <location>
        <begin position="254"/>
        <end position="278"/>
    </location>
</feature>
<evidence type="ECO:0000256" key="6">
    <source>
        <dbReference type="SAM" id="MobiDB-lite"/>
    </source>
</evidence>
<reference evidence="10 11" key="1">
    <citation type="submission" date="2017-10" db="EMBL/GenBank/DDBJ databases">
        <title>Draft genome of Longibacter Salinarum.</title>
        <authorList>
            <person name="Goh K.M."/>
            <person name="Shamsir M.S."/>
            <person name="Lim S.W."/>
        </authorList>
    </citation>
    <scope>NUCLEOTIDE SEQUENCE [LARGE SCALE GENOMIC DNA]</scope>
    <source>
        <strain evidence="10 11">KCTC 52045</strain>
    </source>
</reference>
<dbReference type="PANTHER" id="PTHR30287">
    <property type="entry name" value="MEMBRANE COMPONENT OF PREDICTED ABC SUPERFAMILY METABOLITE UPTAKE TRANSPORTER"/>
    <property type="match status" value="1"/>
</dbReference>
<dbReference type="OrthoDB" id="9775544at2"/>
<keyword evidence="2" id="KW-1003">Cell membrane</keyword>
<evidence type="ECO:0000259" key="9">
    <source>
        <dbReference type="Pfam" id="PF12704"/>
    </source>
</evidence>
<feature type="transmembrane region" description="Helical" evidence="7">
    <location>
        <begin position="397"/>
        <end position="415"/>
    </location>
</feature>